<accession>A0A5B7ZQ83</accession>
<organism evidence="4 5">
    <name type="scientific">Thermomonas aquatica</name>
    <dbReference type="NCBI Taxonomy" id="2202149"/>
    <lineage>
        <taxon>Bacteria</taxon>
        <taxon>Pseudomonadati</taxon>
        <taxon>Pseudomonadota</taxon>
        <taxon>Gammaproteobacteria</taxon>
        <taxon>Lysobacterales</taxon>
        <taxon>Lysobacteraceae</taxon>
        <taxon>Thermomonas</taxon>
    </lineage>
</organism>
<protein>
    <submittedName>
        <fullName evidence="4">Alpha/beta hydrolase</fullName>
    </submittedName>
</protein>
<dbReference type="GO" id="GO:0006508">
    <property type="term" value="P:proteolysis"/>
    <property type="evidence" value="ECO:0007669"/>
    <property type="project" value="InterPro"/>
</dbReference>
<dbReference type="EMBL" id="CP040871">
    <property type="protein sequence ID" value="QDA57324.1"/>
    <property type="molecule type" value="Genomic_DNA"/>
</dbReference>
<dbReference type="Proteomes" id="UP000308149">
    <property type="component" value="Chromosome"/>
</dbReference>
<dbReference type="Pfam" id="PF00561">
    <property type="entry name" value="Abhydrolase_1"/>
    <property type="match status" value="1"/>
</dbReference>
<comment type="similarity">
    <text evidence="1">Belongs to the peptidase S33 family.</text>
</comment>
<gene>
    <name evidence="4" type="ORF">FHQ07_08360</name>
</gene>
<dbReference type="SUPFAM" id="SSF53474">
    <property type="entry name" value="alpha/beta-Hydrolases"/>
    <property type="match status" value="1"/>
</dbReference>
<evidence type="ECO:0000256" key="2">
    <source>
        <dbReference type="ARBA" id="ARBA00022801"/>
    </source>
</evidence>
<dbReference type="AlphaFoldDB" id="A0A5B7ZQ83"/>
<sequence length="425" mass="44928">MPFPLPWVGASAAGGAVESSCSGTDLSTTYSQLLKRLVDNFSLAKSGGKESENISGKAENAGGKTRIRVDFPIIAGSARIIAISASLQGVQNMPGKHADRASAVRSGNSGVHGLKRLFPGAVLFALLAGSTAAMPPPASAGTHTAAASHDQIASNDGTTLYVQAVGRGSPVVLLAGGPGLNPVYMQPVWEDLARRHRVIVLHQRGTGKSILPVVDAAHLSVDAYVDDLEALRKHLGLQKLVLVGHSWGGMLAMLYLSRQPARVEKLVLLDPGGLDPSFVKPFGENLRAKLTESDLAMLQAGQAAHDPNLELKAKWPGYFYDRDRALATRSGADGAFGQDGVGKFAMPSYFANSETMILALKGAGSVPVILIKGKQDPIDESVATSIATVLPQTEIKLIDECGHLPWLERPKQADEFYGLLHRALE</sequence>
<reference evidence="4 5" key="1">
    <citation type="submission" date="2019-06" db="EMBL/GenBank/DDBJ databases">
        <title>Thermomonas aquatica sp. nov., isolated from an industrial wastewater treatment plant.</title>
        <authorList>
            <person name="Jeon J.H."/>
            <person name="Park D.-S."/>
        </authorList>
    </citation>
    <scope>NUCLEOTIDE SEQUENCE [LARGE SCALE GENOMIC DNA]</scope>
    <source>
        <strain evidence="4 5">SY21</strain>
    </source>
</reference>
<dbReference type="InterPro" id="IPR050266">
    <property type="entry name" value="AB_hydrolase_sf"/>
</dbReference>
<dbReference type="GO" id="GO:0008233">
    <property type="term" value="F:peptidase activity"/>
    <property type="evidence" value="ECO:0007669"/>
    <property type="project" value="InterPro"/>
</dbReference>
<dbReference type="PRINTS" id="PR00111">
    <property type="entry name" value="ABHYDROLASE"/>
</dbReference>
<keyword evidence="5" id="KW-1185">Reference proteome</keyword>
<dbReference type="PRINTS" id="PR00793">
    <property type="entry name" value="PROAMNOPTASE"/>
</dbReference>
<dbReference type="InterPro" id="IPR002410">
    <property type="entry name" value="Peptidase_S33"/>
</dbReference>
<name>A0A5B7ZQ83_9GAMM</name>
<dbReference type="PANTHER" id="PTHR43798">
    <property type="entry name" value="MONOACYLGLYCEROL LIPASE"/>
    <property type="match status" value="1"/>
</dbReference>
<dbReference type="KEGG" id="thes:FHQ07_08360"/>
<dbReference type="Gene3D" id="3.40.50.1820">
    <property type="entry name" value="alpha/beta hydrolase"/>
    <property type="match status" value="1"/>
</dbReference>
<feature type="domain" description="AB hydrolase-1" evidence="3">
    <location>
        <begin position="170"/>
        <end position="410"/>
    </location>
</feature>
<dbReference type="InterPro" id="IPR000073">
    <property type="entry name" value="AB_hydrolase_1"/>
</dbReference>
<proteinExistence type="inferred from homology"/>
<dbReference type="OrthoDB" id="9773293at2"/>
<evidence type="ECO:0000259" key="3">
    <source>
        <dbReference type="Pfam" id="PF00561"/>
    </source>
</evidence>
<dbReference type="GO" id="GO:0016020">
    <property type="term" value="C:membrane"/>
    <property type="evidence" value="ECO:0007669"/>
    <property type="project" value="TreeGrafter"/>
</dbReference>
<evidence type="ECO:0000313" key="5">
    <source>
        <dbReference type="Proteomes" id="UP000308149"/>
    </source>
</evidence>
<dbReference type="InterPro" id="IPR029058">
    <property type="entry name" value="AB_hydrolase_fold"/>
</dbReference>
<evidence type="ECO:0000256" key="1">
    <source>
        <dbReference type="ARBA" id="ARBA00010088"/>
    </source>
</evidence>
<keyword evidence="2 4" id="KW-0378">Hydrolase</keyword>
<evidence type="ECO:0000313" key="4">
    <source>
        <dbReference type="EMBL" id="QDA57324.1"/>
    </source>
</evidence>
<dbReference type="PANTHER" id="PTHR43798:SF33">
    <property type="entry name" value="HYDROLASE, PUTATIVE (AFU_ORTHOLOGUE AFUA_2G14860)-RELATED"/>
    <property type="match status" value="1"/>
</dbReference>